<evidence type="ECO:0000259" key="8">
    <source>
        <dbReference type="PROSITE" id="PS50835"/>
    </source>
</evidence>
<dbReference type="PANTHER" id="PTHR24347">
    <property type="entry name" value="SERINE/THREONINE-PROTEIN KINASE"/>
    <property type="match status" value="1"/>
</dbReference>
<sequence length="758" mass="87592">MWEKESTHEVQAVMNCSFSAVKKKQISGHRGEKVRILNIDKKGYAKVEKEDGKKGYIPSYFLDLNTIPGDNFAQQIRYRRKWYHVVDSDHSVIFKDNPSNLLNNISYLTNLISFLPVEKQSFSSNLHKRPICIEPLQDMTIKLGEKIILMCKFLSEESYTITWRGPIITAKRQYKVTTNDEGYSILTLKKCIEEDSGQYWVQAENIFGKCHTVAWITIIVPPGITHITACKAINRNSVLLQWKNPRKGNAKNIYYVVEYKRIDMIDYKVAMEGIIGTSTVITDLKPAFYSFRIYAFNEYFKGKIGPVVDIDLNLASLQSLSSITYTGDINAEMEYIDEKTYAEIYSTARIIYKGRFAYMKEIIRKSDNKHYAAKCFIREFTRTENEWENIEREIGIMQCIRHRNIVAYHGAVKMNNQLIMIMQWLNGPHLLDYVIRLGYISEVLIQRFCKDLLLALEYLHSLQIAHLAIEPENLLMHISNVVRLVVIDFGLSRRCNEETIVWTYGTIDFASPEQISHREITTKSDMWSFGIVLYTLTAGRIPFDDEYHEVTRLKILSNISTVGETRNYRICSQAIITLLESVIIGDARTRLSAAECLKSEWMQSQGSEELFLVDYLEDYKERRKEQLQKTTENISGKCHTAAWITIIVPPGITHITACKAINRNSVLLQWKNPRKGNAKNIYYVVEYKRIDMIDYKVAMEGIIGTSTVITDLKPAFYSFRIYAFNEYFKGKIGPVVDIDLNLDKVIDAKKERIDVGKS</sequence>
<dbReference type="InterPro" id="IPR036028">
    <property type="entry name" value="SH3-like_dom_sf"/>
</dbReference>
<feature type="domain" description="SH3" evidence="6">
    <location>
        <begin position="7"/>
        <end position="67"/>
    </location>
</feature>
<evidence type="ECO:0000259" key="9">
    <source>
        <dbReference type="PROSITE" id="PS50853"/>
    </source>
</evidence>
<dbReference type="SMART" id="SM00409">
    <property type="entry name" value="IG"/>
    <property type="match status" value="1"/>
</dbReference>
<dbReference type="WBParaSite" id="EN70_9701">
    <property type="protein sequence ID" value="EN70_9701"/>
    <property type="gene ID" value="EN70_9701"/>
</dbReference>
<keyword evidence="10" id="KW-1185">Reference proteome</keyword>
<reference evidence="11" key="2">
    <citation type="submission" date="2016-11" db="UniProtKB">
        <authorList>
            <consortium name="WormBaseParasite"/>
        </authorList>
    </citation>
    <scope>IDENTIFICATION</scope>
</reference>
<dbReference type="eggNOG" id="KOG0032">
    <property type="taxonomic scope" value="Eukaryota"/>
</dbReference>
<feature type="domain" description="Protein kinase" evidence="7">
    <location>
        <begin position="345"/>
        <end position="602"/>
    </location>
</feature>
<dbReference type="Gene3D" id="1.10.510.10">
    <property type="entry name" value="Transferase(Phosphotransferase) domain 1"/>
    <property type="match status" value="1"/>
</dbReference>
<dbReference type="SUPFAM" id="SSF56112">
    <property type="entry name" value="Protein kinase-like (PK-like)"/>
    <property type="match status" value="1"/>
</dbReference>
<dbReference type="SUPFAM" id="SSF50044">
    <property type="entry name" value="SH3-domain"/>
    <property type="match status" value="1"/>
</dbReference>
<dbReference type="InterPro" id="IPR001452">
    <property type="entry name" value="SH3_domain"/>
</dbReference>
<evidence type="ECO:0000256" key="5">
    <source>
        <dbReference type="PROSITE-ProRule" id="PRU00192"/>
    </source>
</evidence>
<dbReference type="Gene3D" id="2.30.30.40">
    <property type="entry name" value="SH3 Domains"/>
    <property type="match status" value="1"/>
</dbReference>
<dbReference type="InterPro" id="IPR013783">
    <property type="entry name" value="Ig-like_fold"/>
</dbReference>
<evidence type="ECO:0000259" key="7">
    <source>
        <dbReference type="PROSITE" id="PS50011"/>
    </source>
</evidence>
<protein>
    <submittedName>
        <fullName evidence="11">Receptor protein-tyrosine kinase</fullName>
    </submittedName>
</protein>
<dbReference type="GO" id="GO:0004672">
    <property type="term" value="F:protein kinase activity"/>
    <property type="evidence" value="ECO:0007669"/>
    <property type="project" value="InterPro"/>
</dbReference>
<comment type="similarity">
    <text evidence="1">Belongs to the protein kinase superfamily. CAMK Ser/Thr protein kinase family.</text>
</comment>
<dbReference type="InterPro" id="IPR011009">
    <property type="entry name" value="Kinase-like_dom_sf"/>
</dbReference>
<dbReference type="PROSITE" id="PS50835">
    <property type="entry name" value="IG_LIKE"/>
    <property type="match status" value="1"/>
</dbReference>
<evidence type="ECO:0000256" key="4">
    <source>
        <dbReference type="ARBA" id="ARBA00023319"/>
    </source>
</evidence>
<dbReference type="Gene3D" id="2.60.40.10">
    <property type="entry name" value="Immunoglobulins"/>
    <property type="match status" value="3"/>
</dbReference>
<dbReference type="STRING" id="7209.A0A1I7W4X6"/>
<dbReference type="InterPro" id="IPR036116">
    <property type="entry name" value="FN3_sf"/>
</dbReference>
<keyword evidence="3" id="KW-0677">Repeat</keyword>
<dbReference type="InterPro" id="IPR013098">
    <property type="entry name" value="Ig_I-set"/>
</dbReference>
<evidence type="ECO:0000256" key="3">
    <source>
        <dbReference type="ARBA" id="ARBA00022737"/>
    </source>
</evidence>
<feature type="domain" description="Ig-like" evidence="8">
    <location>
        <begin position="130"/>
        <end position="205"/>
    </location>
</feature>
<dbReference type="InterPro" id="IPR007110">
    <property type="entry name" value="Ig-like_dom"/>
</dbReference>
<dbReference type="Pfam" id="PF07679">
    <property type="entry name" value="I-set"/>
    <property type="match status" value="1"/>
</dbReference>
<feature type="domain" description="Fibronectin type-III" evidence="9">
    <location>
        <begin position="649"/>
        <end position="743"/>
    </location>
</feature>
<dbReference type="PROSITE" id="PS50853">
    <property type="entry name" value="FN3"/>
    <property type="match status" value="2"/>
</dbReference>
<dbReference type="CDD" id="cd00063">
    <property type="entry name" value="FN3"/>
    <property type="match status" value="2"/>
</dbReference>
<dbReference type="AlphaFoldDB" id="A0A1I7W4X6"/>
<organism evidence="10 11">
    <name type="scientific">Loa loa</name>
    <name type="common">Eye worm</name>
    <name type="synonym">Filaria loa</name>
    <dbReference type="NCBI Taxonomy" id="7209"/>
    <lineage>
        <taxon>Eukaryota</taxon>
        <taxon>Metazoa</taxon>
        <taxon>Ecdysozoa</taxon>
        <taxon>Nematoda</taxon>
        <taxon>Chromadorea</taxon>
        <taxon>Rhabditida</taxon>
        <taxon>Spirurina</taxon>
        <taxon>Spiruromorpha</taxon>
        <taxon>Filarioidea</taxon>
        <taxon>Onchocercidae</taxon>
        <taxon>Loa</taxon>
    </lineage>
</organism>
<evidence type="ECO:0000313" key="10">
    <source>
        <dbReference type="Proteomes" id="UP000095285"/>
    </source>
</evidence>
<dbReference type="GO" id="GO:0005524">
    <property type="term" value="F:ATP binding"/>
    <property type="evidence" value="ECO:0007669"/>
    <property type="project" value="InterPro"/>
</dbReference>
<keyword evidence="2 5" id="KW-0728">SH3 domain</keyword>
<evidence type="ECO:0000259" key="6">
    <source>
        <dbReference type="PROSITE" id="PS50002"/>
    </source>
</evidence>
<evidence type="ECO:0000313" key="11">
    <source>
        <dbReference type="WBParaSite" id="EN70_9701"/>
    </source>
</evidence>
<proteinExistence type="inferred from homology"/>
<dbReference type="SMART" id="SM00060">
    <property type="entry name" value="FN3"/>
    <property type="match status" value="2"/>
</dbReference>
<name>A0A1I7W4X6_LOALO</name>
<dbReference type="Proteomes" id="UP000095285">
    <property type="component" value="Unassembled WGS sequence"/>
</dbReference>
<dbReference type="SMART" id="SM00326">
    <property type="entry name" value="SH3"/>
    <property type="match status" value="1"/>
</dbReference>
<dbReference type="InterPro" id="IPR036179">
    <property type="entry name" value="Ig-like_dom_sf"/>
</dbReference>
<accession>A0A1I7W4X6</accession>
<dbReference type="SUPFAM" id="SSF48726">
    <property type="entry name" value="Immunoglobulin"/>
    <property type="match status" value="1"/>
</dbReference>
<evidence type="ECO:0000256" key="2">
    <source>
        <dbReference type="ARBA" id="ARBA00022443"/>
    </source>
</evidence>
<keyword evidence="4" id="KW-0393">Immunoglobulin domain</keyword>
<dbReference type="InterPro" id="IPR003961">
    <property type="entry name" value="FN3_dom"/>
</dbReference>
<dbReference type="SUPFAM" id="SSF49265">
    <property type="entry name" value="Fibronectin type III"/>
    <property type="match status" value="2"/>
</dbReference>
<evidence type="ECO:0000256" key="1">
    <source>
        <dbReference type="ARBA" id="ARBA00006692"/>
    </source>
</evidence>
<reference evidence="10" key="1">
    <citation type="submission" date="2012-04" db="EMBL/GenBank/DDBJ databases">
        <title>The Genome Sequence of Loa loa.</title>
        <authorList>
            <consortium name="The Broad Institute Genome Sequencing Platform"/>
            <consortium name="Broad Institute Genome Sequencing Center for Infectious Disease"/>
            <person name="Nutman T.B."/>
            <person name="Fink D.L."/>
            <person name="Russ C."/>
            <person name="Young S."/>
            <person name="Zeng Q."/>
            <person name="Gargeya S."/>
            <person name="Alvarado L."/>
            <person name="Berlin A."/>
            <person name="Chapman S.B."/>
            <person name="Chen Z."/>
            <person name="Freedman E."/>
            <person name="Gellesch M."/>
            <person name="Goldberg J."/>
            <person name="Griggs A."/>
            <person name="Gujja S."/>
            <person name="Heilman E.R."/>
            <person name="Heiman D."/>
            <person name="Howarth C."/>
            <person name="Mehta T."/>
            <person name="Neiman D."/>
            <person name="Pearson M."/>
            <person name="Roberts A."/>
            <person name="Saif S."/>
            <person name="Shea T."/>
            <person name="Shenoy N."/>
            <person name="Sisk P."/>
            <person name="Stolte C."/>
            <person name="Sykes S."/>
            <person name="White J."/>
            <person name="Yandava C."/>
            <person name="Haas B."/>
            <person name="Henn M.R."/>
            <person name="Nusbaum C."/>
            <person name="Birren B."/>
        </authorList>
    </citation>
    <scope>NUCLEOTIDE SEQUENCE [LARGE SCALE GENOMIC DNA]</scope>
</reference>
<dbReference type="InterPro" id="IPR003599">
    <property type="entry name" value="Ig_sub"/>
</dbReference>
<dbReference type="Pfam" id="PF00069">
    <property type="entry name" value="Pkinase"/>
    <property type="match status" value="1"/>
</dbReference>
<dbReference type="Pfam" id="PF00041">
    <property type="entry name" value="fn3"/>
    <property type="match status" value="2"/>
</dbReference>
<dbReference type="PROSITE" id="PS50002">
    <property type="entry name" value="SH3"/>
    <property type="match status" value="1"/>
</dbReference>
<dbReference type="InterPro" id="IPR000719">
    <property type="entry name" value="Prot_kinase_dom"/>
</dbReference>
<dbReference type="PROSITE" id="PS50011">
    <property type="entry name" value="PROTEIN_KINASE_DOM"/>
    <property type="match status" value="1"/>
</dbReference>
<feature type="domain" description="Fibronectin type-III" evidence="9">
    <location>
        <begin position="221"/>
        <end position="315"/>
    </location>
</feature>